<keyword evidence="2" id="KW-0285">Flavoprotein</keyword>
<feature type="domain" description="FAD-binding" evidence="5">
    <location>
        <begin position="10"/>
        <end position="346"/>
    </location>
</feature>
<gene>
    <name evidence="6" type="ORF">PV04_01222</name>
</gene>
<evidence type="ECO:0000313" key="6">
    <source>
        <dbReference type="EMBL" id="KIW73075.1"/>
    </source>
</evidence>
<dbReference type="Gene3D" id="3.50.50.60">
    <property type="entry name" value="FAD/NAD(P)-binding domain"/>
    <property type="match status" value="1"/>
</dbReference>
<dbReference type="InterPro" id="IPR050641">
    <property type="entry name" value="RIFMO-like"/>
</dbReference>
<evidence type="ECO:0000256" key="3">
    <source>
        <dbReference type="ARBA" id="ARBA00022827"/>
    </source>
</evidence>
<dbReference type="STRING" id="5601.A0A0D2G2P9"/>
<dbReference type="HOGENOM" id="CLU_009665_2_2_1"/>
<dbReference type="PRINTS" id="PR00420">
    <property type="entry name" value="RNGMNOXGNASE"/>
</dbReference>
<evidence type="ECO:0000256" key="1">
    <source>
        <dbReference type="ARBA" id="ARBA00001974"/>
    </source>
</evidence>
<dbReference type="GO" id="GO:0016709">
    <property type="term" value="F:oxidoreductase activity, acting on paired donors, with incorporation or reduction of molecular oxygen, NAD(P)H as one donor, and incorporation of one atom of oxygen"/>
    <property type="evidence" value="ECO:0007669"/>
    <property type="project" value="UniProtKB-ARBA"/>
</dbReference>
<evidence type="ECO:0000256" key="2">
    <source>
        <dbReference type="ARBA" id="ARBA00022630"/>
    </source>
</evidence>
<dbReference type="Pfam" id="PF01494">
    <property type="entry name" value="FAD_binding_3"/>
    <property type="match status" value="1"/>
</dbReference>
<dbReference type="InterPro" id="IPR036188">
    <property type="entry name" value="FAD/NAD-bd_sf"/>
</dbReference>
<keyword evidence="7" id="KW-1185">Reference proteome</keyword>
<evidence type="ECO:0000256" key="4">
    <source>
        <dbReference type="ARBA" id="ARBA00023002"/>
    </source>
</evidence>
<name>A0A0D2G2P9_9EURO</name>
<dbReference type="Proteomes" id="UP000054266">
    <property type="component" value="Unassembled WGS sequence"/>
</dbReference>
<accession>A0A0D2G2P9</accession>
<dbReference type="PANTHER" id="PTHR43004:SF19">
    <property type="entry name" value="BINDING MONOOXYGENASE, PUTATIVE (JCVI)-RELATED"/>
    <property type="match status" value="1"/>
</dbReference>
<dbReference type="InterPro" id="IPR002938">
    <property type="entry name" value="FAD-bd"/>
</dbReference>
<evidence type="ECO:0000259" key="5">
    <source>
        <dbReference type="Pfam" id="PF01494"/>
    </source>
</evidence>
<keyword evidence="4" id="KW-0560">Oxidoreductase</keyword>
<dbReference type="EMBL" id="KN846956">
    <property type="protein sequence ID" value="KIW73075.1"/>
    <property type="molecule type" value="Genomic_DNA"/>
</dbReference>
<comment type="cofactor">
    <cofactor evidence="1">
        <name>FAD</name>
        <dbReference type="ChEBI" id="CHEBI:57692"/>
    </cofactor>
</comment>
<dbReference type="PANTHER" id="PTHR43004">
    <property type="entry name" value="TRK SYSTEM POTASSIUM UPTAKE PROTEIN"/>
    <property type="match status" value="1"/>
</dbReference>
<proteinExistence type="predicted"/>
<protein>
    <recommendedName>
        <fullName evidence="5">FAD-binding domain-containing protein</fullName>
    </recommendedName>
</protein>
<dbReference type="GO" id="GO:0071949">
    <property type="term" value="F:FAD binding"/>
    <property type="evidence" value="ECO:0007669"/>
    <property type="project" value="InterPro"/>
</dbReference>
<keyword evidence="3" id="KW-0274">FAD</keyword>
<dbReference type="Gene3D" id="3.30.70.2450">
    <property type="match status" value="1"/>
</dbReference>
<evidence type="ECO:0000313" key="7">
    <source>
        <dbReference type="Proteomes" id="UP000054266"/>
    </source>
</evidence>
<organism evidence="6 7">
    <name type="scientific">Phialophora macrospora</name>
    <dbReference type="NCBI Taxonomy" id="1851006"/>
    <lineage>
        <taxon>Eukaryota</taxon>
        <taxon>Fungi</taxon>
        <taxon>Dikarya</taxon>
        <taxon>Ascomycota</taxon>
        <taxon>Pezizomycotina</taxon>
        <taxon>Eurotiomycetes</taxon>
        <taxon>Chaetothyriomycetidae</taxon>
        <taxon>Chaetothyriales</taxon>
        <taxon>Herpotrichiellaceae</taxon>
        <taxon>Phialophora</taxon>
    </lineage>
</organism>
<sequence length="439" mass="48659">MSTPSKPWAIVVGAGPSGLLLGLMLARRGIPVQVIDKSEKLDEQPRATHYGPPAMYELRRAGVVDDLRAQGFQPDGVCWRKLDGTYLAGLNAKVLADDPDRMVCLPLNRLGKILMDHISRQPTATVSWGYEVKSIGQDEDKAWVTVQTAEGEKTLSAKYIIGCDGANSQVRRSLFGDWEFPGKTWDEQIVATNTYYDFTPYRWADSNFIIHPEHWYMAARIGKDGLYRITYGEIPGLTTQQLKDRLPGKFKAMLPGHPDPDQYKVVNFSPYKIHQRLAPSMRVGRFCLAADAAHLCNPFGGMGLTGGIVDIGGLYDCLAGIYEGVADDKILDLYSQVRRQKYNDVVNPISSANIVRLFGQDPDTALQTDEFLQLCKRTEEDEDFAREFQNGVNVLKHDFTQYYNKKDLNGAAPPHQDGAATVAKDPGVAVQVNAVGVSD</sequence>
<reference evidence="6 7" key="1">
    <citation type="submission" date="2015-01" db="EMBL/GenBank/DDBJ databases">
        <title>The Genome Sequence of Capronia semiimmersa CBS27337.</title>
        <authorList>
            <consortium name="The Broad Institute Genomics Platform"/>
            <person name="Cuomo C."/>
            <person name="de Hoog S."/>
            <person name="Gorbushina A."/>
            <person name="Stielow B."/>
            <person name="Teixiera M."/>
            <person name="Abouelleil A."/>
            <person name="Chapman S.B."/>
            <person name="Priest M."/>
            <person name="Young S.K."/>
            <person name="Wortman J."/>
            <person name="Nusbaum C."/>
            <person name="Birren B."/>
        </authorList>
    </citation>
    <scope>NUCLEOTIDE SEQUENCE [LARGE SCALE GENOMIC DNA]</scope>
    <source>
        <strain evidence="6 7">CBS 27337</strain>
    </source>
</reference>
<dbReference type="AlphaFoldDB" id="A0A0D2G2P9"/>
<dbReference type="SUPFAM" id="SSF51905">
    <property type="entry name" value="FAD/NAD(P)-binding domain"/>
    <property type="match status" value="1"/>
</dbReference>